<dbReference type="Gene3D" id="3.30.70.270">
    <property type="match status" value="2"/>
</dbReference>
<evidence type="ECO:0000256" key="9">
    <source>
        <dbReference type="ARBA" id="ARBA00022908"/>
    </source>
</evidence>
<dbReference type="FunFam" id="3.30.70.270:FF:000020">
    <property type="entry name" value="Transposon Tf2-6 polyprotein-like Protein"/>
    <property type="match status" value="1"/>
</dbReference>
<dbReference type="CDD" id="cd09274">
    <property type="entry name" value="RNase_HI_RT_Ty3"/>
    <property type="match status" value="1"/>
</dbReference>
<dbReference type="SMART" id="SM00343">
    <property type="entry name" value="ZnF_C2HC"/>
    <property type="match status" value="2"/>
</dbReference>
<dbReference type="PROSITE" id="PS50994">
    <property type="entry name" value="INTEGRASE"/>
    <property type="match status" value="1"/>
</dbReference>
<dbReference type="GO" id="GO:0006508">
    <property type="term" value="P:proteolysis"/>
    <property type="evidence" value="ECO:0007669"/>
    <property type="project" value="UniProtKB-KW"/>
</dbReference>
<feature type="domain" description="CCHC-type" evidence="14">
    <location>
        <begin position="259"/>
        <end position="274"/>
    </location>
</feature>
<evidence type="ECO:0000256" key="7">
    <source>
        <dbReference type="ARBA" id="ARBA00022801"/>
    </source>
</evidence>
<reference evidence="17" key="1">
    <citation type="submission" date="2022-11" db="UniProtKB">
        <authorList>
            <consortium name="EnsemblMetazoa"/>
        </authorList>
    </citation>
    <scope>IDENTIFICATION</scope>
</reference>
<dbReference type="InterPro" id="IPR036397">
    <property type="entry name" value="RNaseH_sf"/>
</dbReference>
<feature type="domain" description="Integrase catalytic" evidence="16">
    <location>
        <begin position="1061"/>
        <end position="1218"/>
    </location>
</feature>
<dbReference type="SUPFAM" id="SSF57756">
    <property type="entry name" value="Retrovirus zinc finger-like domains"/>
    <property type="match status" value="1"/>
</dbReference>
<dbReference type="InterPro" id="IPR041577">
    <property type="entry name" value="RT_RNaseH_2"/>
</dbReference>
<keyword evidence="1" id="KW-0645">Protease</keyword>
<feature type="region of interest" description="Disordered" evidence="13">
    <location>
        <begin position="1401"/>
        <end position="1495"/>
    </location>
</feature>
<dbReference type="InterPro" id="IPR054465">
    <property type="entry name" value="Integrase_p58-like_C"/>
</dbReference>
<keyword evidence="3" id="KW-0548">Nucleotidyltransferase</keyword>
<evidence type="ECO:0000313" key="17">
    <source>
        <dbReference type="EnsemblMetazoa" id="XP_038049677.1"/>
    </source>
</evidence>
<dbReference type="InterPro" id="IPR036875">
    <property type="entry name" value="Znf_CCHC_sf"/>
</dbReference>
<organism evidence="17 18">
    <name type="scientific">Patiria miniata</name>
    <name type="common">Bat star</name>
    <name type="synonym">Asterina miniata</name>
    <dbReference type="NCBI Taxonomy" id="46514"/>
    <lineage>
        <taxon>Eukaryota</taxon>
        <taxon>Metazoa</taxon>
        <taxon>Echinodermata</taxon>
        <taxon>Eleutherozoa</taxon>
        <taxon>Asterozoa</taxon>
        <taxon>Asteroidea</taxon>
        <taxon>Valvatacea</taxon>
        <taxon>Valvatida</taxon>
        <taxon>Asterinidae</taxon>
        <taxon>Patiria</taxon>
    </lineage>
</organism>
<dbReference type="PROSITE" id="PS50158">
    <property type="entry name" value="ZF_CCHC"/>
    <property type="match status" value="1"/>
</dbReference>
<dbReference type="GO" id="GO:0008270">
    <property type="term" value="F:zinc ion binding"/>
    <property type="evidence" value="ECO:0007669"/>
    <property type="project" value="UniProtKB-KW"/>
</dbReference>
<feature type="region of interest" description="Disordered" evidence="13">
    <location>
        <begin position="184"/>
        <end position="232"/>
    </location>
</feature>
<dbReference type="Pfam" id="PF00098">
    <property type="entry name" value="zf-CCHC"/>
    <property type="match status" value="1"/>
</dbReference>
<proteinExistence type="predicted"/>
<evidence type="ECO:0000256" key="2">
    <source>
        <dbReference type="ARBA" id="ARBA00022679"/>
    </source>
</evidence>
<evidence type="ECO:0000256" key="5">
    <source>
        <dbReference type="ARBA" id="ARBA00022750"/>
    </source>
</evidence>
<keyword evidence="6" id="KW-0255">Endonuclease</keyword>
<dbReference type="GeneID" id="119723189"/>
<dbReference type="RefSeq" id="XP_038049677.1">
    <property type="nucleotide sequence ID" value="XM_038193749.1"/>
</dbReference>
<dbReference type="Pfam" id="PF17919">
    <property type="entry name" value="RT_RNaseH_2"/>
    <property type="match status" value="1"/>
</dbReference>
<name>A0A913ZD15_PATMI</name>
<feature type="region of interest" description="Disordered" evidence="13">
    <location>
        <begin position="1277"/>
        <end position="1300"/>
    </location>
</feature>
<feature type="compositionally biased region" description="Polar residues" evidence="13">
    <location>
        <begin position="1290"/>
        <end position="1300"/>
    </location>
</feature>
<keyword evidence="9" id="KW-0229">DNA integration</keyword>
<evidence type="ECO:0000256" key="4">
    <source>
        <dbReference type="ARBA" id="ARBA00022722"/>
    </source>
</evidence>
<dbReference type="FunFam" id="3.30.420.10:FF:000063">
    <property type="entry name" value="Retrovirus-related Pol polyprotein from transposon 297-like Protein"/>
    <property type="match status" value="1"/>
</dbReference>
<evidence type="ECO:0000259" key="14">
    <source>
        <dbReference type="PROSITE" id="PS50158"/>
    </source>
</evidence>
<dbReference type="GO" id="GO:0003677">
    <property type="term" value="F:DNA binding"/>
    <property type="evidence" value="ECO:0007669"/>
    <property type="project" value="UniProtKB-KW"/>
</dbReference>
<dbReference type="InterPro" id="IPR043128">
    <property type="entry name" value="Rev_trsase/Diguanyl_cyclase"/>
</dbReference>
<dbReference type="GO" id="GO:0004519">
    <property type="term" value="F:endonuclease activity"/>
    <property type="evidence" value="ECO:0007669"/>
    <property type="project" value="UniProtKB-KW"/>
</dbReference>
<keyword evidence="10" id="KW-0695">RNA-directed DNA polymerase</keyword>
<evidence type="ECO:0000256" key="8">
    <source>
        <dbReference type="ARBA" id="ARBA00022842"/>
    </source>
</evidence>
<keyword evidence="2" id="KW-0808">Transferase</keyword>
<dbReference type="Gene3D" id="4.10.60.10">
    <property type="entry name" value="Zinc finger, CCHC-type"/>
    <property type="match status" value="1"/>
</dbReference>
<keyword evidence="18" id="KW-1185">Reference proteome</keyword>
<dbReference type="InterPro" id="IPR050951">
    <property type="entry name" value="Retrovirus_Pol_polyprotein"/>
</dbReference>
<dbReference type="OMA" id="EAFITHV"/>
<keyword evidence="12" id="KW-0479">Metal-binding</keyword>
<dbReference type="PROSITE" id="PS00141">
    <property type="entry name" value="ASP_PROTEASE"/>
    <property type="match status" value="1"/>
</dbReference>
<dbReference type="Gene3D" id="3.10.10.10">
    <property type="entry name" value="HIV Type 1 Reverse Transcriptase, subunit A, domain 1"/>
    <property type="match status" value="1"/>
</dbReference>
<dbReference type="PANTHER" id="PTHR37984">
    <property type="entry name" value="PROTEIN CBG26694"/>
    <property type="match status" value="1"/>
</dbReference>
<dbReference type="Proteomes" id="UP000887568">
    <property type="component" value="Unplaced"/>
</dbReference>
<dbReference type="OrthoDB" id="7699516at2759"/>
<dbReference type="CDD" id="cd01647">
    <property type="entry name" value="RT_LTR"/>
    <property type="match status" value="1"/>
</dbReference>
<evidence type="ECO:0000256" key="1">
    <source>
        <dbReference type="ARBA" id="ARBA00022670"/>
    </source>
</evidence>
<dbReference type="SUPFAM" id="SSF53098">
    <property type="entry name" value="Ribonuclease H-like"/>
    <property type="match status" value="2"/>
</dbReference>
<keyword evidence="5" id="KW-0064">Aspartyl protease</keyword>
<dbReference type="GO" id="GO:0015074">
    <property type="term" value="P:DNA integration"/>
    <property type="evidence" value="ECO:0007669"/>
    <property type="project" value="UniProtKB-KW"/>
</dbReference>
<feature type="compositionally biased region" description="Polar residues" evidence="13">
    <location>
        <begin position="220"/>
        <end position="232"/>
    </location>
</feature>
<dbReference type="Pfam" id="PF00665">
    <property type="entry name" value="rve"/>
    <property type="match status" value="1"/>
</dbReference>
<feature type="compositionally biased region" description="Basic residues" evidence="13">
    <location>
        <begin position="1482"/>
        <end position="1495"/>
    </location>
</feature>
<feature type="region of interest" description="Disordered" evidence="13">
    <location>
        <begin position="427"/>
        <end position="451"/>
    </location>
</feature>
<dbReference type="InterPro" id="IPR041588">
    <property type="entry name" value="Integrase_H2C2"/>
</dbReference>
<feature type="compositionally biased region" description="Basic residues" evidence="13">
    <location>
        <begin position="201"/>
        <end position="219"/>
    </location>
</feature>
<keyword evidence="8" id="KW-0460">Magnesium</keyword>
<dbReference type="GO" id="GO:0003964">
    <property type="term" value="F:RNA-directed DNA polymerase activity"/>
    <property type="evidence" value="ECO:0007669"/>
    <property type="project" value="UniProtKB-KW"/>
</dbReference>
<dbReference type="GO" id="GO:0004190">
    <property type="term" value="F:aspartic-type endopeptidase activity"/>
    <property type="evidence" value="ECO:0007669"/>
    <property type="project" value="UniProtKB-KW"/>
</dbReference>
<keyword evidence="7" id="KW-0378">Hydrolase</keyword>
<evidence type="ECO:0000259" key="16">
    <source>
        <dbReference type="PROSITE" id="PS50994"/>
    </source>
</evidence>
<keyword evidence="4" id="KW-0540">Nuclease</keyword>
<feature type="domain" description="Reverse transcriptase" evidence="15">
    <location>
        <begin position="509"/>
        <end position="686"/>
    </location>
</feature>
<keyword evidence="11" id="KW-0238">DNA-binding</keyword>
<dbReference type="Pfam" id="PF22938">
    <property type="entry name" value="Integrase_p58_C"/>
    <property type="match status" value="1"/>
</dbReference>
<dbReference type="Pfam" id="PF00078">
    <property type="entry name" value="RVT_1"/>
    <property type="match status" value="1"/>
</dbReference>
<dbReference type="PROSITE" id="PS50878">
    <property type="entry name" value="RT_POL"/>
    <property type="match status" value="1"/>
</dbReference>
<evidence type="ECO:0000256" key="3">
    <source>
        <dbReference type="ARBA" id="ARBA00022695"/>
    </source>
</evidence>
<evidence type="ECO:0000259" key="15">
    <source>
        <dbReference type="PROSITE" id="PS50878"/>
    </source>
</evidence>
<evidence type="ECO:0000256" key="13">
    <source>
        <dbReference type="SAM" id="MobiDB-lite"/>
    </source>
</evidence>
<dbReference type="PANTHER" id="PTHR37984:SF15">
    <property type="entry name" value="INTEGRASE CATALYTIC DOMAIN-CONTAINING PROTEIN"/>
    <property type="match status" value="1"/>
</dbReference>
<keyword evidence="12" id="KW-0862">Zinc</keyword>
<evidence type="ECO:0000256" key="12">
    <source>
        <dbReference type="PROSITE-ProRule" id="PRU00047"/>
    </source>
</evidence>
<sequence length="1495" mass="168708">MVERFNRTVKTMLSMFVDENQDDWDEHLPYVMMAYRSSQHDSTKFTPNMLMLCREVGLPLDVVVGLPKEQTAENAGENEDEFDSALRVLDRHFKPKLNVVAERYRFRRRSQLPGESVDDYIRELRALASSCNFGNMTDELIRDQFIERTYSTQIRERLLLEPDLTLTDAITISRQVESALRESKIIGENSSHTPEADVHAVTHRKPRQQNRKPRKHRNTTGHPPQQSRPAPLQSQICYRCGEQSHKANDPNCKAKYATCSKCGKIGHYARVCRSGQRFQSTRNQVQGVFTSDNPVAPHPDYQDSNVLTIQHIAHADSVKCSVLLGQSVQLAMTVDTGAAVSIIPASTFGKFFAREALQPSTAKLTTYLHEPSTVLGTFHTTVRLASNPERCVPAHIFVVQSGIAIMGLDLIRRLDITITGGKVMLVNGNDSKPPSSTPPAPTATTPSDQTSMDMRKQYPELFNGKVGLAKNYVHKVKVRPSVPPMQQKLRNLPFSVRDEVANELKRLEDADIIERIDASEWVSPLVVAYKKSGKVRLCVDLREVNKAVVVDKYPLPNIQELLGELHGASVFSSLDMNSAYHQLLLHEDSRDLEAFITHVGLFRFKRVCFGLASAPSAFQKLMSCALSGLAGVQCYLDDIVIFGRDQKDHDANLSAVLNRLTELGVTLNYDKCHFNLSNLRFLGHTVSSEGLTPDPTHVEALLNAPKPTDPSTLRSFMGLASYYARFVPNYASMVEPLRALLRKDTQFIWSEAAQSCFELLKQHISNATTLALFDPDLPTIVSTDASAYGIGAVLAQIKNNHEVPIAFASRSLTTTERKYSVSEREALACVWACEKWYKYLWGRQFTLRTDHQALTTLLSTRGTGHKPMRIARWAARLLNFNYTVEFRAGAHNRVADALSRLPLPTTVHATEHTDDEIIVQWISALLVDASAITKADLQSATRTDTILKSVSEYITSGWPAKQHITTELQPYFNLQDELSVADDCILRGDRFVIPTALQSSLITIAHQGHQGIVRTKQRLRDCYWWPGMGKQIEHQVRHCAACQVSDKTAYIRTPPLQPVPLPAHPWQKIAIDICGPFEHGPQNCRFAIVLMDYYSKWPEVAFAADATSHSVCSMLDSIFAREGLPNELVSDNGSQFVSTEFESYLIQRGIKHIRTSLYHPQANGLVERFNRVLKQTLQIATREHRPWKTATLELLTAYRSTAHATTGKSPAELLHSRRMTTTLNIRPTEISQEEPADIRDRVRSTQTKYKRYTDQKRGAVHPRFRTGDYVRVKNPRHVHKGSNRYGPPQRITQSKGPSTYQLEDGRTWNATHLTMTHKLPNQMPTTPRQPATPKPQNRPKRQLQRWWEGTFVVVRRINDVTYQIQRSPRAKAKVVDYNRLKQYLGDAKVDWWRRAAQGPLGVKDQASEAGLPTTLDRREVMLPDPTTTTNPDDPPADGGDQRWLQWFASTAEGPSAGTGVRTADIDSARPQVEAPEPSPDRRWRRRECRQSPRRL</sequence>
<dbReference type="SUPFAM" id="SSF56672">
    <property type="entry name" value="DNA/RNA polymerases"/>
    <property type="match status" value="1"/>
</dbReference>
<evidence type="ECO:0000256" key="6">
    <source>
        <dbReference type="ARBA" id="ARBA00022759"/>
    </source>
</evidence>
<evidence type="ECO:0008006" key="19">
    <source>
        <dbReference type="Google" id="ProtNLM"/>
    </source>
</evidence>
<accession>A0A913ZD15</accession>
<dbReference type="FunFam" id="1.10.340.70:FF:000003">
    <property type="entry name" value="Protein CBG25708"/>
    <property type="match status" value="1"/>
</dbReference>
<dbReference type="InterPro" id="IPR000477">
    <property type="entry name" value="RT_dom"/>
</dbReference>
<evidence type="ECO:0000256" key="10">
    <source>
        <dbReference type="ARBA" id="ARBA00022918"/>
    </source>
</evidence>
<dbReference type="InterPro" id="IPR001969">
    <property type="entry name" value="Aspartic_peptidase_AS"/>
</dbReference>
<dbReference type="InterPro" id="IPR012337">
    <property type="entry name" value="RNaseH-like_sf"/>
</dbReference>
<dbReference type="Gene3D" id="1.10.340.70">
    <property type="match status" value="1"/>
</dbReference>
<evidence type="ECO:0000256" key="11">
    <source>
        <dbReference type="ARBA" id="ARBA00023125"/>
    </source>
</evidence>
<protein>
    <recommendedName>
        <fullName evidence="19">Endonuclease</fullName>
    </recommendedName>
</protein>
<dbReference type="InterPro" id="IPR001878">
    <property type="entry name" value="Znf_CCHC"/>
</dbReference>
<dbReference type="Pfam" id="PF17921">
    <property type="entry name" value="Integrase_H2C2"/>
    <property type="match status" value="1"/>
</dbReference>
<keyword evidence="12" id="KW-0863">Zinc-finger</keyword>
<dbReference type="Gene3D" id="3.30.420.10">
    <property type="entry name" value="Ribonuclease H-like superfamily/Ribonuclease H"/>
    <property type="match status" value="2"/>
</dbReference>
<evidence type="ECO:0000313" key="18">
    <source>
        <dbReference type="Proteomes" id="UP000887568"/>
    </source>
</evidence>
<dbReference type="EnsemblMetazoa" id="XM_038193749.1">
    <property type="protein sequence ID" value="XP_038049677.1"/>
    <property type="gene ID" value="LOC119723189"/>
</dbReference>
<feature type="region of interest" description="Disordered" evidence="13">
    <location>
        <begin position="1318"/>
        <end position="1342"/>
    </location>
</feature>
<dbReference type="InterPro" id="IPR043502">
    <property type="entry name" value="DNA/RNA_pol_sf"/>
</dbReference>
<dbReference type="InterPro" id="IPR001584">
    <property type="entry name" value="Integrase_cat-core"/>
</dbReference>